<keyword evidence="2" id="KW-1185">Reference proteome</keyword>
<organism evidence="1 2">
    <name type="scientific">Gimesia chilikensis</name>
    <dbReference type="NCBI Taxonomy" id="2605989"/>
    <lineage>
        <taxon>Bacteria</taxon>
        <taxon>Pseudomonadati</taxon>
        <taxon>Planctomycetota</taxon>
        <taxon>Planctomycetia</taxon>
        <taxon>Planctomycetales</taxon>
        <taxon>Planctomycetaceae</taxon>
        <taxon>Gimesia</taxon>
    </lineage>
</organism>
<evidence type="ECO:0000313" key="2">
    <source>
        <dbReference type="Proteomes" id="UP000320421"/>
    </source>
</evidence>
<evidence type="ECO:0000313" key="1">
    <source>
        <dbReference type="EMBL" id="QDT23211.1"/>
    </source>
</evidence>
<dbReference type="AlphaFoldDB" id="A0A517PV03"/>
<dbReference type="RefSeq" id="WP_145190271.1">
    <property type="nucleotide sequence ID" value="NZ_CP036266.1"/>
</dbReference>
<reference evidence="1 2" key="1">
    <citation type="submission" date="2019-02" db="EMBL/GenBank/DDBJ databases">
        <title>Deep-cultivation of Planctomycetes and their phenomic and genomic characterization uncovers novel biology.</title>
        <authorList>
            <person name="Wiegand S."/>
            <person name="Jogler M."/>
            <person name="Boedeker C."/>
            <person name="Pinto D."/>
            <person name="Vollmers J."/>
            <person name="Rivas-Marin E."/>
            <person name="Kohn T."/>
            <person name="Peeters S.H."/>
            <person name="Heuer A."/>
            <person name="Rast P."/>
            <person name="Oberbeckmann S."/>
            <person name="Bunk B."/>
            <person name="Jeske O."/>
            <person name="Meyerdierks A."/>
            <person name="Storesund J.E."/>
            <person name="Kallscheuer N."/>
            <person name="Luecker S."/>
            <person name="Lage O.M."/>
            <person name="Pohl T."/>
            <person name="Merkel B.J."/>
            <person name="Hornburger P."/>
            <person name="Mueller R.-W."/>
            <person name="Bruemmer F."/>
            <person name="Labrenz M."/>
            <person name="Spormann A.M."/>
            <person name="Op den Camp H."/>
            <person name="Overmann J."/>
            <person name="Amann R."/>
            <person name="Jetten M.S.M."/>
            <person name="Mascher T."/>
            <person name="Medema M.H."/>
            <person name="Devos D.P."/>
            <person name="Kaster A.-K."/>
            <person name="Ovreas L."/>
            <person name="Rohde M."/>
            <person name="Galperin M.Y."/>
            <person name="Jogler C."/>
        </authorList>
    </citation>
    <scope>NUCLEOTIDE SEQUENCE [LARGE SCALE GENOMIC DNA]</scope>
    <source>
        <strain evidence="1 2">HG66A1</strain>
    </source>
</reference>
<dbReference type="EMBL" id="CP036266">
    <property type="protein sequence ID" value="QDT23211.1"/>
    <property type="molecule type" value="Genomic_DNA"/>
</dbReference>
<sequence>MNTEKPQSADVVRAIESLAPDDYGRMAIPCEVDEELHEQIKLALICEPRTKLLLNQFGFDSLLRFIERKSSECLRDPEVEHCRQAAQALEVLLFQPDYDKHVVDVALALIQDSYQRLEPPRAGFEPGELPLFCAAWDRLGSQPHSEEHSAEHHFRVGEDQDGPRYICYW</sequence>
<proteinExistence type="predicted"/>
<name>A0A517PV03_9PLAN</name>
<accession>A0A517PV03</accession>
<dbReference type="Proteomes" id="UP000320421">
    <property type="component" value="Chromosome"/>
</dbReference>
<protein>
    <submittedName>
        <fullName evidence="1">Uncharacterized protein</fullName>
    </submittedName>
</protein>
<dbReference type="OrthoDB" id="288457at2"/>
<gene>
    <name evidence="1" type="ORF">HG66A1_50270</name>
</gene>